<dbReference type="AlphaFoldDB" id="A0A0F9GBE7"/>
<protein>
    <submittedName>
        <fullName evidence="1">Uncharacterized protein</fullName>
    </submittedName>
</protein>
<dbReference type="EMBL" id="LAZR01020741">
    <property type="protein sequence ID" value="KKL87781.1"/>
    <property type="molecule type" value="Genomic_DNA"/>
</dbReference>
<sequence length="68" mass="8116">MKVTCFGCEKGARQDDCTLKEHKESGIRRWFHKPEMKPGCMSWLHPEDWFEVDRTLGETTDEELKSWK</sequence>
<accession>A0A0F9GBE7</accession>
<gene>
    <name evidence="1" type="ORF">LCGC14_1931220</name>
</gene>
<proteinExistence type="predicted"/>
<reference evidence="1" key="1">
    <citation type="journal article" date="2015" name="Nature">
        <title>Complex archaea that bridge the gap between prokaryotes and eukaryotes.</title>
        <authorList>
            <person name="Spang A."/>
            <person name="Saw J.H."/>
            <person name="Jorgensen S.L."/>
            <person name="Zaremba-Niedzwiedzka K."/>
            <person name="Martijn J."/>
            <person name="Lind A.E."/>
            <person name="van Eijk R."/>
            <person name="Schleper C."/>
            <person name="Guy L."/>
            <person name="Ettema T.J."/>
        </authorList>
    </citation>
    <scope>NUCLEOTIDE SEQUENCE</scope>
</reference>
<organism evidence="1">
    <name type="scientific">marine sediment metagenome</name>
    <dbReference type="NCBI Taxonomy" id="412755"/>
    <lineage>
        <taxon>unclassified sequences</taxon>
        <taxon>metagenomes</taxon>
        <taxon>ecological metagenomes</taxon>
    </lineage>
</organism>
<name>A0A0F9GBE7_9ZZZZ</name>
<evidence type="ECO:0000313" key="1">
    <source>
        <dbReference type="EMBL" id="KKL87781.1"/>
    </source>
</evidence>
<comment type="caution">
    <text evidence="1">The sequence shown here is derived from an EMBL/GenBank/DDBJ whole genome shotgun (WGS) entry which is preliminary data.</text>
</comment>